<organism evidence="3 4">
    <name type="scientific">Petrolisthes manimaculis</name>
    <dbReference type="NCBI Taxonomy" id="1843537"/>
    <lineage>
        <taxon>Eukaryota</taxon>
        <taxon>Metazoa</taxon>
        <taxon>Ecdysozoa</taxon>
        <taxon>Arthropoda</taxon>
        <taxon>Crustacea</taxon>
        <taxon>Multicrustacea</taxon>
        <taxon>Malacostraca</taxon>
        <taxon>Eumalacostraca</taxon>
        <taxon>Eucarida</taxon>
        <taxon>Decapoda</taxon>
        <taxon>Pleocyemata</taxon>
        <taxon>Anomura</taxon>
        <taxon>Galatheoidea</taxon>
        <taxon>Porcellanidae</taxon>
        <taxon>Petrolisthes</taxon>
    </lineage>
</organism>
<feature type="compositionally biased region" description="Polar residues" evidence="2">
    <location>
        <begin position="1137"/>
        <end position="1171"/>
    </location>
</feature>
<feature type="compositionally biased region" description="Polar residues" evidence="2">
    <location>
        <begin position="779"/>
        <end position="804"/>
    </location>
</feature>
<protein>
    <submittedName>
        <fullName evidence="3">Uncharacterized protein</fullName>
    </submittedName>
</protein>
<feature type="compositionally biased region" description="Polar residues" evidence="2">
    <location>
        <begin position="430"/>
        <end position="455"/>
    </location>
</feature>
<evidence type="ECO:0000313" key="4">
    <source>
        <dbReference type="Proteomes" id="UP001292094"/>
    </source>
</evidence>
<feature type="coiled-coil region" evidence="1">
    <location>
        <begin position="71"/>
        <end position="155"/>
    </location>
</feature>
<feature type="compositionally biased region" description="Pro residues" evidence="2">
    <location>
        <begin position="315"/>
        <end position="327"/>
    </location>
</feature>
<proteinExistence type="predicted"/>
<feature type="compositionally biased region" description="Polar residues" evidence="2">
    <location>
        <begin position="714"/>
        <end position="725"/>
    </location>
</feature>
<feature type="region of interest" description="Disordered" evidence="2">
    <location>
        <begin position="701"/>
        <end position="725"/>
    </location>
</feature>
<feature type="region of interest" description="Disordered" evidence="2">
    <location>
        <begin position="1137"/>
        <end position="1239"/>
    </location>
</feature>
<feature type="coiled-coil region" evidence="1">
    <location>
        <begin position="220"/>
        <end position="249"/>
    </location>
</feature>
<sequence length="1270" mass="143298">MCENSLPRQLRPSPNELEEALREEKQKWRIFRMQQVREQAREEAQRVLSGVRNQETRVRLNMKQDLNLKWQEKKRKEVQRLQQKFEENTRAIGQAHKLAEQQPDVEKVLAERQQYNKQVAAQRGQEARKVEKDQMNQQNHEKERLLQQRQEAVNKEKLRAARVANLPTPQAFKRKKPVVEKKVAKVELHEAGTFTTTTYIPNNVNIEKEIWSTMPDARIAAEREAAVQVEKEKVKKKEAEEEERKRTERGQKALAKVRVIRLAQELVAGLDDAQRRHQLSAYFGDAPPTVFEVEVRDAKQQREMEKAVERILEEPPSPTPDEQPPLSPDLSHGLEEYDSSIMESDGQKLSSQQKPNDLKSLLEHMKKRKNRLLKGLYNTLLDEQITDEEYDQEDSPQYTDDMIPQRSHDIDRPEAPHHIETVYDKEDSDMSSILPHTSTGNPNSELGSTDYTGPPSTLLPRTQGEKREQQERERTLDDIHLAETVPVDLLPRHRTTTKSSSNIHRVKDPPLMPQESESFEELTSEDININIELSAGSSGSTLKTVTTFDESISRPGSPVPQVSEISSTDYNSLPSSLPRHSATLQELEKNLQKIQEQRRRTQRLLDSKFDRCHQEASLQSSTPTTYTEKLKGEGSGQRPLKRKVKLEMQKKKLLQYYLKKLLDMKKDELENISASTVEGSGLSMSSLSSLLETWQRYSSNESSITVTTPSSSTGMITSTSDSNYTDIDRVPVKLSSISETSDESSSVYISKGNNRVPSTEVDNSPSTTSAESFSKGMSKGNSRVPSNLSTTSGESSIKNLPSKVTSEDVNRQLPWRKISSSSVGTSSSVAPRHMLSPYPFIFGSGSPSEYISAFSKASTKPVSHDVSPHLPLPSDNRGRFTSNETEQPSKGRVSSEQRRQQVISEEESESIEKKSSLPEPDPLQRLSTPPPPGASDASLTKNISFSTGRSNSYHTPSREYESSLDAESDVSVPYRKGPLVQPSSLVRPSSEKSSDEQLNTLWSRRKYLHQHEKLIIPNRYKHKEHKLSKGTEEKTNTSVDNINMNRSPSDVSLPEGSITHGNTMRTKVSTLPLSSYTGDHSRTGSFEAQHVSPISEQTQNQNYREFDKSSEAVSQYRSIGGTTKITPVYRENTHSYSFEPSQQQQPISHFNQNTASSQPKYQSHRSSTVAASQQQHHTTQISPTTTLTQQYHHHHHQGESIPSSSNCTSPPLPPSESNLNTAKEERESSESVSSMPDMGEILRRFGLDWADSMFRKMDRASSNSSSGSPV</sequence>
<name>A0AAE1QLI5_9EUCA</name>
<feature type="compositionally biased region" description="Polar residues" evidence="2">
    <location>
        <begin position="751"/>
        <end position="772"/>
    </location>
</feature>
<evidence type="ECO:0000256" key="2">
    <source>
        <dbReference type="SAM" id="MobiDB-lite"/>
    </source>
</evidence>
<feature type="compositionally biased region" description="Low complexity" evidence="2">
    <location>
        <begin position="702"/>
        <end position="713"/>
    </location>
</feature>
<keyword evidence="4" id="KW-1185">Reference proteome</keyword>
<feature type="region of interest" description="Disordered" evidence="2">
    <location>
        <begin position="1023"/>
        <end position="1062"/>
    </location>
</feature>
<feature type="region of interest" description="Disordered" evidence="2">
    <location>
        <begin position="612"/>
        <end position="640"/>
    </location>
</feature>
<evidence type="ECO:0000313" key="3">
    <source>
        <dbReference type="EMBL" id="KAK4327688.1"/>
    </source>
</evidence>
<dbReference type="Proteomes" id="UP001292094">
    <property type="component" value="Unassembled WGS sequence"/>
</dbReference>
<feature type="compositionally biased region" description="Polar residues" evidence="2">
    <location>
        <begin position="1036"/>
        <end position="1050"/>
    </location>
</feature>
<feature type="compositionally biased region" description="Polar residues" evidence="2">
    <location>
        <begin position="563"/>
        <end position="575"/>
    </location>
</feature>
<feature type="region of interest" description="Disordered" evidence="2">
    <location>
        <begin position="743"/>
        <end position="809"/>
    </location>
</feature>
<evidence type="ECO:0000256" key="1">
    <source>
        <dbReference type="SAM" id="Coils"/>
    </source>
</evidence>
<dbReference type="EMBL" id="JAWZYT010000130">
    <property type="protein sequence ID" value="KAK4327688.1"/>
    <property type="molecule type" value="Genomic_DNA"/>
</dbReference>
<dbReference type="AlphaFoldDB" id="A0AAE1QLI5"/>
<feature type="compositionally biased region" description="Polar residues" evidence="2">
    <location>
        <begin position="1090"/>
        <end position="1103"/>
    </location>
</feature>
<feature type="region of interest" description="Disordered" evidence="2">
    <location>
        <begin position="548"/>
        <end position="577"/>
    </location>
</feature>
<feature type="compositionally biased region" description="Basic and acidic residues" evidence="2">
    <location>
        <begin position="463"/>
        <end position="475"/>
    </location>
</feature>
<reference evidence="3" key="1">
    <citation type="submission" date="2023-11" db="EMBL/GenBank/DDBJ databases">
        <title>Genome assemblies of two species of porcelain crab, Petrolisthes cinctipes and Petrolisthes manimaculis (Anomura: Porcellanidae).</title>
        <authorList>
            <person name="Angst P."/>
        </authorList>
    </citation>
    <scope>NUCLEOTIDE SEQUENCE</scope>
    <source>
        <strain evidence="3">PB745_02</strain>
        <tissue evidence="3">Gill</tissue>
    </source>
</reference>
<feature type="compositionally biased region" description="Basic and acidic residues" evidence="2">
    <location>
        <begin position="887"/>
        <end position="899"/>
    </location>
</feature>
<feature type="compositionally biased region" description="Low complexity" evidence="2">
    <location>
        <begin position="1172"/>
        <end position="1190"/>
    </location>
</feature>
<keyword evidence="1" id="KW-0175">Coiled coil</keyword>
<feature type="compositionally biased region" description="Polar residues" evidence="2">
    <location>
        <begin position="616"/>
        <end position="627"/>
    </location>
</feature>
<gene>
    <name evidence="3" type="ORF">Pmani_001839</name>
</gene>
<feature type="coiled-coil region" evidence="1">
    <location>
        <begin position="577"/>
        <end position="604"/>
    </location>
</feature>
<feature type="region of interest" description="Disordered" evidence="2">
    <location>
        <begin position="1090"/>
        <end position="1115"/>
    </location>
</feature>
<comment type="caution">
    <text evidence="3">The sequence shown here is derived from an EMBL/GenBank/DDBJ whole genome shotgun (WGS) entry which is preliminary data.</text>
</comment>
<accession>A0AAE1QLI5</accession>
<feature type="compositionally biased region" description="Polar residues" evidence="2">
    <location>
        <begin position="937"/>
        <end position="955"/>
    </location>
</feature>
<feature type="region of interest" description="Disordered" evidence="2">
    <location>
        <begin position="426"/>
        <end position="475"/>
    </location>
</feature>
<feature type="region of interest" description="Disordered" evidence="2">
    <location>
        <begin position="311"/>
        <end position="333"/>
    </location>
</feature>
<feature type="region of interest" description="Disordered" evidence="2">
    <location>
        <begin position="860"/>
        <end position="997"/>
    </location>
</feature>